<dbReference type="KEGG" id="rgu:A4W93_17500"/>
<dbReference type="RefSeq" id="WP_085751838.1">
    <property type="nucleotide sequence ID" value="NZ_BSPR01000019.1"/>
</dbReference>
<dbReference type="EC" id="2.7.7.65" evidence="1"/>
<feature type="domain" description="GGDEF" evidence="4">
    <location>
        <begin position="253"/>
        <end position="384"/>
    </location>
</feature>
<dbReference type="OrthoDB" id="9813903at2"/>
<dbReference type="InterPro" id="IPR000160">
    <property type="entry name" value="GGDEF_dom"/>
</dbReference>
<evidence type="ECO:0000256" key="1">
    <source>
        <dbReference type="ARBA" id="ARBA00012528"/>
    </source>
</evidence>
<dbReference type="SUPFAM" id="SSF55073">
    <property type="entry name" value="Nucleotide cyclase"/>
    <property type="match status" value="1"/>
</dbReference>
<feature type="transmembrane region" description="Helical" evidence="3">
    <location>
        <begin position="123"/>
        <end position="140"/>
    </location>
</feature>
<dbReference type="AlphaFoldDB" id="A0A1W6LBH7"/>
<comment type="catalytic activity">
    <reaction evidence="2">
        <text>2 GTP = 3',3'-c-di-GMP + 2 diphosphate</text>
        <dbReference type="Rhea" id="RHEA:24898"/>
        <dbReference type="ChEBI" id="CHEBI:33019"/>
        <dbReference type="ChEBI" id="CHEBI:37565"/>
        <dbReference type="ChEBI" id="CHEBI:58805"/>
        <dbReference type="EC" id="2.7.7.65"/>
    </reaction>
</comment>
<keyword evidence="3" id="KW-0812">Transmembrane</keyword>
<dbReference type="GO" id="GO:0052621">
    <property type="term" value="F:diguanylate cyclase activity"/>
    <property type="evidence" value="ECO:0007669"/>
    <property type="project" value="UniProtKB-EC"/>
</dbReference>
<accession>A0A1W6LBH7</accession>
<keyword evidence="6" id="KW-1185">Reference proteome</keyword>
<feature type="transmembrane region" description="Helical" evidence="3">
    <location>
        <begin position="6"/>
        <end position="27"/>
    </location>
</feature>
<dbReference type="InterPro" id="IPR029787">
    <property type="entry name" value="Nucleotide_cyclase"/>
</dbReference>
<gene>
    <name evidence="5" type="ORF">A4W93_17500</name>
</gene>
<organism evidence="5 6">
    <name type="scientific">Piscinibacter gummiphilus</name>
    <dbReference type="NCBI Taxonomy" id="946333"/>
    <lineage>
        <taxon>Bacteria</taxon>
        <taxon>Pseudomonadati</taxon>
        <taxon>Pseudomonadota</taxon>
        <taxon>Betaproteobacteria</taxon>
        <taxon>Burkholderiales</taxon>
        <taxon>Sphaerotilaceae</taxon>
        <taxon>Piscinibacter</taxon>
    </lineage>
</organism>
<evidence type="ECO:0000313" key="5">
    <source>
        <dbReference type="EMBL" id="ARN21547.1"/>
    </source>
</evidence>
<dbReference type="NCBIfam" id="TIGR00254">
    <property type="entry name" value="GGDEF"/>
    <property type="match status" value="1"/>
</dbReference>
<dbReference type="InterPro" id="IPR050469">
    <property type="entry name" value="Diguanylate_Cyclase"/>
</dbReference>
<dbReference type="PANTHER" id="PTHR45138:SF9">
    <property type="entry name" value="DIGUANYLATE CYCLASE DGCM-RELATED"/>
    <property type="match status" value="1"/>
</dbReference>
<dbReference type="FunFam" id="3.30.70.270:FF:000001">
    <property type="entry name" value="Diguanylate cyclase domain protein"/>
    <property type="match status" value="1"/>
</dbReference>
<dbReference type="SMART" id="SM00267">
    <property type="entry name" value="GGDEF"/>
    <property type="match status" value="1"/>
</dbReference>
<feature type="transmembrane region" description="Helical" evidence="3">
    <location>
        <begin position="190"/>
        <end position="211"/>
    </location>
</feature>
<feature type="transmembrane region" description="Helical" evidence="3">
    <location>
        <begin position="69"/>
        <end position="88"/>
    </location>
</feature>
<sequence length="390" mass="42191">MPIDIASLHIGLTISMLTMAVALPAVMGKVNDAARRAQLGVILQGVGWGLLLLSGLFPPGSWSDRLSSTLSMAGISGGLALNATAFDLWCGHTVRARVQVLLAVLMTTGYGMGFASYPFRVGWANFLLGLQMALMAAALARRPPLPVGRWRWLLVVSLVLQMIVTVWRGVLGAFYTELYPTFLAPHPVNLAFALVANATAVLSLVGILLAHRDEAARALERLAALDGLTGVFNRRAWLVQAETELAVSVRYDHPLAVLMIDLDHFKQINDTRGHEAGDRALCFVAEALRTAVRAGDVVGRYGGEEFCVLMNHADHDAAKAFDRRLRSHLAEAGPRELGHDLTYSAGIAMRASRDDTLDAMLRRADATLYVAKAQGRARTLDAHMPLMLPA</sequence>
<evidence type="ECO:0000256" key="3">
    <source>
        <dbReference type="SAM" id="Phobius"/>
    </source>
</evidence>
<protein>
    <recommendedName>
        <fullName evidence="1">diguanylate cyclase</fullName>
        <ecNumber evidence="1">2.7.7.65</ecNumber>
    </recommendedName>
</protein>
<dbReference type="CDD" id="cd01949">
    <property type="entry name" value="GGDEF"/>
    <property type="match status" value="1"/>
</dbReference>
<feature type="transmembrane region" description="Helical" evidence="3">
    <location>
        <begin position="152"/>
        <end position="170"/>
    </location>
</feature>
<evidence type="ECO:0000259" key="4">
    <source>
        <dbReference type="PROSITE" id="PS50887"/>
    </source>
</evidence>
<feature type="transmembrane region" description="Helical" evidence="3">
    <location>
        <begin position="39"/>
        <end position="57"/>
    </location>
</feature>
<dbReference type="PROSITE" id="PS50887">
    <property type="entry name" value="GGDEF"/>
    <property type="match status" value="1"/>
</dbReference>
<dbReference type="InterPro" id="IPR043128">
    <property type="entry name" value="Rev_trsase/Diguanyl_cyclase"/>
</dbReference>
<dbReference type="Gene3D" id="3.30.70.270">
    <property type="match status" value="1"/>
</dbReference>
<evidence type="ECO:0000256" key="2">
    <source>
        <dbReference type="ARBA" id="ARBA00034247"/>
    </source>
</evidence>
<proteinExistence type="predicted"/>
<evidence type="ECO:0000313" key="6">
    <source>
        <dbReference type="Proteomes" id="UP000193427"/>
    </source>
</evidence>
<reference evidence="5 6" key="1">
    <citation type="submission" date="2016-04" db="EMBL/GenBank/DDBJ databases">
        <title>Complete genome sequence of natural rubber-degrading, novel Gram-negative bacterium, Rhizobacter gummiphilus strain NS21.</title>
        <authorList>
            <person name="Tabata M."/>
            <person name="Kasai D."/>
            <person name="Fukuda M."/>
        </authorList>
    </citation>
    <scope>NUCLEOTIDE SEQUENCE [LARGE SCALE GENOMIC DNA]</scope>
    <source>
        <strain evidence="5 6">NS21</strain>
    </source>
</reference>
<dbReference type="Proteomes" id="UP000193427">
    <property type="component" value="Chromosome"/>
</dbReference>
<keyword evidence="3" id="KW-0472">Membrane</keyword>
<dbReference type="EMBL" id="CP015118">
    <property type="protein sequence ID" value="ARN21547.1"/>
    <property type="molecule type" value="Genomic_DNA"/>
</dbReference>
<dbReference type="PANTHER" id="PTHR45138">
    <property type="entry name" value="REGULATORY COMPONENTS OF SENSORY TRANSDUCTION SYSTEM"/>
    <property type="match status" value="1"/>
</dbReference>
<dbReference type="STRING" id="946333.A4W93_17500"/>
<dbReference type="Pfam" id="PF00990">
    <property type="entry name" value="GGDEF"/>
    <property type="match status" value="1"/>
</dbReference>
<name>A0A1W6LBH7_9BURK</name>
<keyword evidence="3" id="KW-1133">Transmembrane helix</keyword>
<feature type="transmembrane region" description="Helical" evidence="3">
    <location>
        <begin position="100"/>
        <end position="117"/>
    </location>
</feature>